<dbReference type="OrthoDB" id="252349at2"/>
<dbReference type="InterPro" id="IPR051532">
    <property type="entry name" value="Ester_Hydrolysis_Enzymes"/>
</dbReference>
<organism evidence="2 3">
    <name type="scientific">Salisediminibacterium beveridgei</name>
    <dbReference type="NCBI Taxonomy" id="632773"/>
    <lineage>
        <taxon>Bacteria</taxon>
        <taxon>Bacillati</taxon>
        <taxon>Bacillota</taxon>
        <taxon>Bacilli</taxon>
        <taxon>Bacillales</taxon>
        <taxon>Bacillaceae</taxon>
        <taxon>Salisediminibacterium</taxon>
    </lineage>
</organism>
<dbReference type="KEGG" id="bbev:BBEV_0417"/>
<dbReference type="AlphaFoldDB" id="A0A1D7QS42"/>
<dbReference type="PANTHER" id="PTHR30383:SF27">
    <property type="entry name" value="SPORE GERMINATION LIPASE LIPC"/>
    <property type="match status" value="1"/>
</dbReference>
<dbReference type="EMBL" id="CP012502">
    <property type="protein sequence ID" value="AOM81811.1"/>
    <property type="molecule type" value="Genomic_DNA"/>
</dbReference>
<feature type="domain" description="SGNH hydrolase-type esterase" evidence="1">
    <location>
        <begin position="80"/>
        <end position="269"/>
    </location>
</feature>
<keyword evidence="2" id="KW-0378">Hydrolase</keyword>
<evidence type="ECO:0000313" key="3">
    <source>
        <dbReference type="Proteomes" id="UP000094463"/>
    </source>
</evidence>
<dbReference type="InterPro" id="IPR036514">
    <property type="entry name" value="SGNH_hydro_sf"/>
</dbReference>
<accession>A0A1D7QS42</accession>
<sequence>MRRVWIDGILIVSLLAVVVFAGGFGYALVDQAWLAEEPAEEIPGQEAPMREVVRLPLMPLDGVAMDVPDSVDGDAYRLVALGDSLTRGMGSGDGEGYLPYVEASYPEEAPLDLTIVNGAVNGHRTNDVTNDLNDAGLNGHVQEADMIVMTVGGNDLFQSGQGFFSQDLDQFTEAAKEEFIDDLDDLYAVLTRLNPDADIFHMGIYNPFKEFDFTNETNRFVREWNNATSELAADYEQVIFVPVADVFERDVSDLLFRDFFHPNDAGYERMAERLLTSLRWPEGSED</sequence>
<dbReference type="SUPFAM" id="SSF52266">
    <property type="entry name" value="SGNH hydrolase"/>
    <property type="match status" value="1"/>
</dbReference>
<dbReference type="RefSeq" id="WP_069363947.1">
    <property type="nucleotide sequence ID" value="NZ_CP012502.1"/>
</dbReference>
<name>A0A1D7QS42_9BACI</name>
<dbReference type="Proteomes" id="UP000094463">
    <property type="component" value="Chromosome"/>
</dbReference>
<dbReference type="Pfam" id="PF13472">
    <property type="entry name" value="Lipase_GDSL_2"/>
    <property type="match status" value="1"/>
</dbReference>
<proteinExistence type="predicted"/>
<dbReference type="STRING" id="632773.BBEV_0417"/>
<evidence type="ECO:0000259" key="1">
    <source>
        <dbReference type="Pfam" id="PF13472"/>
    </source>
</evidence>
<dbReference type="GO" id="GO:0004622">
    <property type="term" value="F:phosphatidylcholine lysophospholipase activity"/>
    <property type="evidence" value="ECO:0007669"/>
    <property type="project" value="TreeGrafter"/>
</dbReference>
<protein>
    <submittedName>
        <fullName evidence="2">Lipase/Acylhydrolase with GDSL-like motif</fullName>
    </submittedName>
</protein>
<dbReference type="InterPro" id="IPR013830">
    <property type="entry name" value="SGNH_hydro"/>
</dbReference>
<dbReference type="Gene3D" id="3.40.50.1110">
    <property type="entry name" value="SGNH hydrolase"/>
    <property type="match status" value="1"/>
</dbReference>
<gene>
    <name evidence="2" type="ORF">BBEV_0417</name>
</gene>
<evidence type="ECO:0000313" key="2">
    <source>
        <dbReference type="EMBL" id="AOM81811.1"/>
    </source>
</evidence>
<reference evidence="2 3" key="1">
    <citation type="submission" date="2015-08" db="EMBL/GenBank/DDBJ databases">
        <title>The complete genome sequence of Bacillus beveridgei MLTeJB.</title>
        <authorList>
            <person name="Hanson T.E."/>
            <person name="Mesa C."/>
            <person name="Basesman S.M."/>
            <person name="Oremland R.S."/>
        </authorList>
    </citation>
    <scope>NUCLEOTIDE SEQUENCE [LARGE SCALE GENOMIC DNA]</scope>
    <source>
        <strain evidence="2 3">MLTeJB</strain>
    </source>
</reference>
<keyword evidence="3" id="KW-1185">Reference proteome</keyword>
<dbReference type="PANTHER" id="PTHR30383">
    <property type="entry name" value="THIOESTERASE 1/PROTEASE 1/LYSOPHOSPHOLIPASE L1"/>
    <property type="match status" value="1"/>
</dbReference>